<gene>
    <name evidence="2" type="ORF">UX44_C0005G0015</name>
</gene>
<evidence type="ECO:0000256" key="1">
    <source>
        <dbReference type="SAM" id="SignalP"/>
    </source>
</evidence>
<accession>A0A0G1PFS5</accession>
<protein>
    <submittedName>
        <fullName evidence="2">Uncharacterized protein</fullName>
    </submittedName>
</protein>
<feature type="chain" id="PRO_5002539002" evidence="1">
    <location>
        <begin position="20"/>
        <end position="236"/>
    </location>
</feature>
<evidence type="ECO:0000313" key="2">
    <source>
        <dbReference type="EMBL" id="KKU31537.1"/>
    </source>
</evidence>
<sequence>MRCLLVPFVLLVWAGAVGAVTPFPAYFDFELVREVKASEGYFDFSMDSAFISANIESPVRFSFDLAAANPLDFVVKPVVSKGAVTIWDKDKSKWILGTDLWTSMPRLTKDMKIALTIGSLSDLELWFQIKNLKSSDIYETPKHTVHNRAEFEEYVKKLNNGLVPQVIANSEGPEFGVTPSYNVASFGLQRFGYAHILQGASLFSLSAFLSYHKDKIAEKAKTLFGNSNVLDDTMFQ</sequence>
<reference evidence="2 3" key="1">
    <citation type="journal article" date="2015" name="Nature">
        <title>rRNA introns, odd ribosomes, and small enigmatic genomes across a large radiation of phyla.</title>
        <authorList>
            <person name="Brown C.T."/>
            <person name="Hug L.A."/>
            <person name="Thomas B.C."/>
            <person name="Sharon I."/>
            <person name="Castelle C.J."/>
            <person name="Singh A."/>
            <person name="Wilkins M.J."/>
            <person name="Williams K.H."/>
            <person name="Banfield J.F."/>
        </authorList>
    </citation>
    <scope>NUCLEOTIDE SEQUENCE [LARGE SCALE GENOMIC DNA]</scope>
</reference>
<organism evidence="2 3">
    <name type="scientific">candidate division WWE3 bacterium GW2011_GWA1_46_21</name>
    <dbReference type="NCBI Taxonomy" id="1619107"/>
    <lineage>
        <taxon>Bacteria</taxon>
        <taxon>Katanobacteria</taxon>
    </lineage>
</organism>
<proteinExistence type="predicted"/>
<feature type="signal peptide" evidence="1">
    <location>
        <begin position="1"/>
        <end position="19"/>
    </location>
</feature>
<keyword evidence="1" id="KW-0732">Signal</keyword>
<comment type="caution">
    <text evidence="2">The sequence shown here is derived from an EMBL/GenBank/DDBJ whole genome shotgun (WGS) entry which is preliminary data.</text>
</comment>
<dbReference type="EMBL" id="LCMF01000005">
    <property type="protein sequence ID" value="KKU31537.1"/>
    <property type="molecule type" value="Genomic_DNA"/>
</dbReference>
<dbReference type="AlphaFoldDB" id="A0A0G1PFS5"/>
<name>A0A0G1PFS5_UNCKA</name>
<evidence type="ECO:0000313" key="3">
    <source>
        <dbReference type="Proteomes" id="UP000034732"/>
    </source>
</evidence>
<dbReference type="Proteomes" id="UP000034732">
    <property type="component" value="Unassembled WGS sequence"/>
</dbReference>